<protein>
    <submittedName>
        <fullName evidence="3">Aspartic proteinase-like protein 2</fullName>
    </submittedName>
</protein>
<evidence type="ECO:0000313" key="3">
    <source>
        <dbReference type="EMBL" id="PWA33883.1"/>
    </source>
</evidence>
<feature type="domain" description="Peptidase A1" evidence="2">
    <location>
        <begin position="1"/>
        <end position="272"/>
    </location>
</feature>
<dbReference type="GO" id="GO:0006508">
    <property type="term" value="P:proteolysis"/>
    <property type="evidence" value="ECO:0007669"/>
    <property type="project" value="InterPro"/>
</dbReference>
<dbReference type="InterPro" id="IPR032861">
    <property type="entry name" value="TAXi_N"/>
</dbReference>
<dbReference type="Proteomes" id="UP000245207">
    <property type="component" value="Unassembled WGS sequence"/>
</dbReference>
<sequence>MYIIPDSEIGFICRLYYAKVLLGSPPKEFLVHTDTSSDGLWVSCESCTGCSQTNIYYDVSVSSTSYLISCSDKLCSRAATTCTSDRQAQCNYTLHHSSGTNASGYYVSDVIYLNINGTSEAPPSVLFGIKYDINLESISVNGQTLTINQSILRQGRTRVDSGTTLAYLAKGAFLNLFDAITKAASDFVQPTIRDSIFGRFPGVSLSFADNASMHLRSHDYLVQQQSSGDTEVWCIGFIESTNQDTILGVGAYLVLKDKLIVYDLECQRIAWVNYDCYTMQNFFWDLHQKNFLYRPTPAVMAYGLAANHVPAVPKPTDRQAQCSYTLHHSSGTNASIYYVSDVIHLNINGTSEAPPSVLFGLYYAKFLLGSPPKEFLVQTDTGSDGLWNYYDESSPQQVI</sequence>
<name>A0A2U1KB56_ARTAN</name>
<gene>
    <name evidence="3" type="ORF">CTI12_AA624390</name>
</gene>
<evidence type="ECO:0000259" key="2">
    <source>
        <dbReference type="PROSITE" id="PS51767"/>
    </source>
</evidence>
<accession>A0A2U1KB56</accession>
<comment type="caution">
    <text evidence="3">The sequence shown here is derived from an EMBL/GenBank/DDBJ whole genome shotgun (WGS) entry which is preliminary data.</text>
</comment>
<dbReference type="GO" id="GO:0004190">
    <property type="term" value="F:aspartic-type endopeptidase activity"/>
    <property type="evidence" value="ECO:0007669"/>
    <property type="project" value="InterPro"/>
</dbReference>
<dbReference type="PROSITE" id="PS51767">
    <property type="entry name" value="PEPTIDASE_A1"/>
    <property type="match status" value="2"/>
</dbReference>
<feature type="domain" description="Peptidase A1" evidence="2">
    <location>
        <begin position="362"/>
        <end position="399"/>
    </location>
</feature>
<dbReference type="Pfam" id="PF14543">
    <property type="entry name" value="TAXi_N"/>
    <property type="match status" value="1"/>
</dbReference>
<reference evidence="3 4" key="1">
    <citation type="journal article" date="2018" name="Mol. Plant">
        <title>The genome of Artemisia annua provides insight into the evolution of Asteraceae family and artemisinin biosynthesis.</title>
        <authorList>
            <person name="Shen Q."/>
            <person name="Zhang L."/>
            <person name="Liao Z."/>
            <person name="Wang S."/>
            <person name="Yan T."/>
            <person name="Shi P."/>
            <person name="Liu M."/>
            <person name="Fu X."/>
            <person name="Pan Q."/>
            <person name="Wang Y."/>
            <person name="Lv Z."/>
            <person name="Lu X."/>
            <person name="Zhang F."/>
            <person name="Jiang W."/>
            <person name="Ma Y."/>
            <person name="Chen M."/>
            <person name="Hao X."/>
            <person name="Li L."/>
            <person name="Tang Y."/>
            <person name="Lv G."/>
            <person name="Zhou Y."/>
            <person name="Sun X."/>
            <person name="Brodelius P.E."/>
            <person name="Rose J.K.C."/>
            <person name="Tang K."/>
        </authorList>
    </citation>
    <scope>NUCLEOTIDE SEQUENCE [LARGE SCALE GENOMIC DNA]</scope>
    <source>
        <strain evidence="4">cv. Huhao1</strain>
        <tissue evidence="3">Leaf</tissue>
    </source>
</reference>
<dbReference type="InterPro" id="IPR021109">
    <property type="entry name" value="Peptidase_aspartic_dom_sf"/>
</dbReference>
<dbReference type="PANTHER" id="PTHR13683:SF810">
    <property type="entry name" value="NEPENTHESIN"/>
    <property type="match status" value="1"/>
</dbReference>
<dbReference type="OrthoDB" id="2747330at2759"/>
<keyword evidence="4" id="KW-1185">Reference proteome</keyword>
<dbReference type="Gene3D" id="2.40.70.10">
    <property type="entry name" value="Acid Proteases"/>
    <property type="match status" value="3"/>
</dbReference>
<dbReference type="InterPro" id="IPR001461">
    <property type="entry name" value="Aspartic_peptidase_A1"/>
</dbReference>
<evidence type="ECO:0000313" key="4">
    <source>
        <dbReference type="Proteomes" id="UP000245207"/>
    </source>
</evidence>
<dbReference type="SUPFAM" id="SSF50630">
    <property type="entry name" value="Acid proteases"/>
    <property type="match status" value="2"/>
</dbReference>
<comment type="similarity">
    <text evidence="1">Belongs to the peptidase A1 family.</text>
</comment>
<dbReference type="EMBL" id="PKPP01024871">
    <property type="protein sequence ID" value="PWA33883.1"/>
    <property type="molecule type" value="Genomic_DNA"/>
</dbReference>
<dbReference type="InterPro" id="IPR033121">
    <property type="entry name" value="PEPTIDASE_A1"/>
</dbReference>
<dbReference type="STRING" id="35608.A0A2U1KB56"/>
<dbReference type="AlphaFoldDB" id="A0A2U1KB56"/>
<evidence type="ECO:0000256" key="1">
    <source>
        <dbReference type="ARBA" id="ARBA00007447"/>
    </source>
</evidence>
<dbReference type="PANTHER" id="PTHR13683">
    <property type="entry name" value="ASPARTYL PROTEASES"/>
    <property type="match status" value="1"/>
</dbReference>
<proteinExistence type="inferred from homology"/>
<organism evidence="3 4">
    <name type="scientific">Artemisia annua</name>
    <name type="common">Sweet wormwood</name>
    <dbReference type="NCBI Taxonomy" id="35608"/>
    <lineage>
        <taxon>Eukaryota</taxon>
        <taxon>Viridiplantae</taxon>
        <taxon>Streptophyta</taxon>
        <taxon>Embryophyta</taxon>
        <taxon>Tracheophyta</taxon>
        <taxon>Spermatophyta</taxon>
        <taxon>Magnoliopsida</taxon>
        <taxon>eudicotyledons</taxon>
        <taxon>Gunneridae</taxon>
        <taxon>Pentapetalae</taxon>
        <taxon>asterids</taxon>
        <taxon>campanulids</taxon>
        <taxon>Asterales</taxon>
        <taxon>Asteraceae</taxon>
        <taxon>Asteroideae</taxon>
        <taxon>Anthemideae</taxon>
        <taxon>Artemisiinae</taxon>
        <taxon>Artemisia</taxon>
    </lineage>
</organism>